<dbReference type="GO" id="GO:0044695">
    <property type="term" value="C:Dsc E3 ubiquitin ligase complex"/>
    <property type="evidence" value="ECO:0007669"/>
    <property type="project" value="InterPro"/>
</dbReference>
<gene>
    <name evidence="5" type="ORF">G647_01137</name>
</gene>
<dbReference type="InterPro" id="IPR025390">
    <property type="entry name" value="Dsc3_C"/>
</dbReference>
<dbReference type="Pfam" id="PF10302">
    <property type="entry name" value="Dsc3_N"/>
    <property type="match status" value="1"/>
</dbReference>
<feature type="domain" description="DSC E3 ubiquitin ligase complex subunit 3 C-terminal" evidence="4">
    <location>
        <begin position="209"/>
        <end position="341"/>
    </location>
</feature>
<evidence type="ECO:0000259" key="3">
    <source>
        <dbReference type="Pfam" id="PF10302"/>
    </source>
</evidence>
<evidence type="ECO:0000259" key="4">
    <source>
        <dbReference type="Pfam" id="PF13373"/>
    </source>
</evidence>
<name>V9DPU3_9EURO</name>
<proteinExistence type="predicted"/>
<sequence>MSLKPPPLRPQHDEPHDYNHVHDADLELTIRFSASLPDLLLSIPASLNANTATLKQLIRSRIPEQYAKHRIRLIHAGKALVDDVPLSSTLKRNVSRPPSRISTPGPYDERNNGPTTASRGGLADGGDGKGKGKQPIRDPPSAQPRIYIHCSIGDIVLSAKELADEAAVAASAAAQATTEDGNGYGNGNGNGTGEPKAKGSHTTTTPAPRGFDRLLNAGFSAAEVQSLRLQFLAIQAHTHTPDTMPSPNTLRDMEDRWLDNSTSDSGGMGGLDGNAAGGVGAHDDDMQAGALDDMIWGTAMGFFWPVGCLMWGVREEGIWSQRRKMAVVVGFLLNIGLGLIRYGG</sequence>
<dbReference type="OrthoDB" id="2556122at2759"/>
<feature type="transmembrane region" description="Helical" evidence="2">
    <location>
        <begin position="294"/>
        <end position="313"/>
    </location>
</feature>
<evidence type="ECO:0000256" key="1">
    <source>
        <dbReference type="SAM" id="MobiDB-lite"/>
    </source>
</evidence>
<dbReference type="Pfam" id="PF13373">
    <property type="entry name" value="Dsc3_C"/>
    <property type="match status" value="1"/>
</dbReference>
<keyword evidence="2" id="KW-0472">Membrane</keyword>
<dbReference type="InterPro" id="IPR029071">
    <property type="entry name" value="Ubiquitin-like_domsf"/>
</dbReference>
<keyword evidence="2" id="KW-0812">Transmembrane</keyword>
<evidence type="ECO:0000256" key="2">
    <source>
        <dbReference type="SAM" id="Phobius"/>
    </source>
</evidence>
<reference evidence="5 6" key="1">
    <citation type="submission" date="2013-03" db="EMBL/GenBank/DDBJ databases">
        <title>The Genome Sequence of Cladophialophora carrionii CBS 160.54.</title>
        <authorList>
            <consortium name="The Broad Institute Genomics Platform"/>
            <person name="Cuomo C."/>
            <person name="de Hoog S."/>
            <person name="Gorbushina A."/>
            <person name="Walker B."/>
            <person name="Young S.K."/>
            <person name="Zeng Q."/>
            <person name="Gargeya S."/>
            <person name="Fitzgerald M."/>
            <person name="Haas B."/>
            <person name="Abouelleil A."/>
            <person name="Allen A.W."/>
            <person name="Alvarado L."/>
            <person name="Arachchi H.M."/>
            <person name="Berlin A.M."/>
            <person name="Chapman S.B."/>
            <person name="Gainer-Dewar J."/>
            <person name="Goldberg J."/>
            <person name="Griggs A."/>
            <person name="Gujja S."/>
            <person name="Hansen M."/>
            <person name="Howarth C."/>
            <person name="Imamovic A."/>
            <person name="Ireland A."/>
            <person name="Larimer J."/>
            <person name="McCowan C."/>
            <person name="Murphy C."/>
            <person name="Pearson M."/>
            <person name="Poon T.W."/>
            <person name="Priest M."/>
            <person name="Roberts A."/>
            <person name="Saif S."/>
            <person name="Shea T."/>
            <person name="Sisk P."/>
            <person name="Sykes S."/>
            <person name="Wortman J."/>
            <person name="Nusbaum C."/>
            <person name="Birren B."/>
        </authorList>
    </citation>
    <scope>NUCLEOTIDE SEQUENCE [LARGE SCALE GENOMIC DNA]</scope>
    <source>
        <strain evidence="5 6">CBS 160.54</strain>
    </source>
</reference>
<evidence type="ECO:0000313" key="6">
    <source>
        <dbReference type="Proteomes" id="UP000030678"/>
    </source>
</evidence>
<dbReference type="GO" id="GO:0005783">
    <property type="term" value="C:endoplasmic reticulum"/>
    <property type="evidence" value="ECO:0007669"/>
    <property type="project" value="TreeGrafter"/>
</dbReference>
<evidence type="ECO:0000313" key="5">
    <source>
        <dbReference type="EMBL" id="ETI28686.1"/>
    </source>
</evidence>
<dbReference type="InterPro" id="IPR045226">
    <property type="entry name" value="Dsc3"/>
</dbReference>
<dbReference type="RefSeq" id="XP_008722760.1">
    <property type="nucleotide sequence ID" value="XM_008724538.1"/>
</dbReference>
<organism evidence="5 6">
    <name type="scientific">Cladophialophora carrionii CBS 160.54</name>
    <dbReference type="NCBI Taxonomy" id="1279043"/>
    <lineage>
        <taxon>Eukaryota</taxon>
        <taxon>Fungi</taxon>
        <taxon>Dikarya</taxon>
        <taxon>Ascomycota</taxon>
        <taxon>Pezizomycotina</taxon>
        <taxon>Eurotiomycetes</taxon>
        <taxon>Chaetothyriomycetidae</taxon>
        <taxon>Chaetothyriales</taxon>
        <taxon>Herpotrichiellaceae</taxon>
        <taxon>Cladophialophora</taxon>
    </lineage>
</organism>
<dbReference type="EMBL" id="KB822697">
    <property type="protein sequence ID" value="ETI28686.1"/>
    <property type="molecule type" value="Genomic_DNA"/>
</dbReference>
<feature type="transmembrane region" description="Helical" evidence="2">
    <location>
        <begin position="325"/>
        <end position="343"/>
    </location>
</feature>
<protein>
    <recommendedName>
        <fullName evidence="7">Ubiquitin-like domain-containing protein</fullName>
    </recommendedName>
</protein>
<dbReference type="AlphaFoldDB" id="V9DPU3"/>
<feature type="domain" description="DSC E3 ubiquitin ligase complex subunit 3 ubiquitin-like" evidence="3">
    <location>
        <begin position="27"/>
        <end position="155"/>
    </location>
</feature>
<dbReference type="Proteomes" id="UP000030678">
    <property type="component" value="Unassembled WGS sequence"/>
</dbReference>
<feature type="region of interest" description="Disordered" evidence="1">
    <location>
        <begin position="178"/>
        <end position="205"/>
    </location>
</feature>
<dbReference type="PANTHER" id="PTHR28049:SF1">
    <property type="entry name" value="DSC E3 UBIQUITIN LIGASE COMPLEX SUBUNIT 3"/>
    <property type="match status" value="1"/>
</dbReference>
<accession>V9DPU3</accession>
<dbReference type="Gene3D" id="3.10.20.90">
    <property type="entry name" value="Phosphatidylinositol 3-kinase Catalytic Subunit, Chain A, domain 1"/>
    <property type="match status" value="1"/>
</dbReference>
<dbReference type="GeneID" id="19979630"/>
<feature type="region of interest" description="Disordered" evidence="1">
    <location>
        <begin position="90"/>
        <end position="144"/>
    </location>
</feature>
<dbReference type="SUPFAM" id="SSF54236">
    <property type="entry name" value="Ubiquitin-like"/>
    <property type="match status" value="1"/>
</dbReference>
<evidence type="ECO:0008006" key="7">
    <source>
        <dbReference type="Google" id="ProtNLM"/>
    </source>
</evidence>
<dbReference type="PANTHER" id="PTHR28049">
    <property type="entry name" value="TRANSMEMBRANE PROTEIN YOR223W"/>
    <property type="match status" value="1"/>
</dbReference>
<dbReference type="InterPro" id="IPR019413">
    <property type="entry name" value="Dsc3_ub-like_dom"/>
</dbReference>
<dbReference type="HOGENOM" id="CLU_035821_0_0_1"/>
<dbReference type="VEuPathDB" id="FungiDB:G647_01137"/>
<feature type="compositionally biased region" description="Gly residues" evidence="1">
    <location>
        <begin position="182"/>
        <end position="192"/>
    </location>
</feature>
<keyword evidence="2" id="KW-1133">Transmembrane helix</keyword>